<feature type="region of interest" description="Disordered" evidence="1">
    <location>
        <begin position="91"/>
        <end position="145"/>
    </location>
</feature>
<dbReference type="AlphaFoldDB" id="A0AAD9HSK1"/>
<proteinExistence type="predicted"/>
<keyword evidence="3" id="KW-1185">Reference proteome</keyword>
<dbReference type="Proteomes" id="UP001232148">
    <property type="component" value="Unassembled WGS sequence"/>
</dbReference>
<feature type="compositionally biased region" description="Basic residues" evidence="1">
    <location>
        <begin position="136"/>
        <end position="145"/>
    </location>
</feature>
<organism evidence="2 3">
    <name type="scientific">Colletotrichum zoysiae</name>
    <dbReference type="NCBI Taxonomy" id="1216348"/>
    <lineage>
        <taxon>Eukaryota</taxon>
        <taxon>Fungi</taxon>
        <taxon>Dikarya</taxon>
        <taxon>Ascomycota</taxon>
        <taxon>Pezizomycotina</taxon>
        <taxon>Sordariomycetes</taxon>
        <taxon>Hypocreomycetidae</taxon>
        <taxon>Glomerellales</taxon>
        <taxon>Glomerellaceae</taxon>
        <taxon>Colletotrichum</taxon>
        <taxon>Colletotrichum graminicola species complex</taxon>
    </lineage>
</organism>
<sequence length="145" mass="16086">MATIAYNSIVLVVNRYAKKFPPLPRFLLPWPRGGAVWEMVKHIGRTLIAPCLFLRDNLCGSKDNERTTARHLKQYQETSCVADVNVVAGELRPETPQQTAEVAADKSNEPYDTNKGKNKGQGGNSGQQAKASHNIGMRKPKVQKK</sequence>
<evidence type="ECO:0000313" key="2">
    <source>
        <dbReference type="EMBL" id="KAK2033109.1"/>
    </source>
</evidence>
<comment type="caution">
    <text evidence="2">The sequence shown here is derived from an EMBL/GenBank/DDBJ whole genome shotgun (WGS) entry which is preliminary data.</text>
</comment>
<gene>
    <name evidence="2" type="ORF">LX32DRAFT_690304</name>
</gene>
<protein>
    <submittedName>
        <fullName evidence="2">Uncharacterized protein</fullName>
    </submittedName>
</protein>
<reference evidence="2" key="1">
    <citation type="submission" date="2021-06" db="EMBL/GenBank/DDBJ databases">
        <title>Comparative genomics, transcriptomics and evolutionary studies reveal genomic signatures of adaptation to plant cell wall in hemibiotrophic fungi.</title>
        <authorList>
            <consortium name="DOE Joint Genome Institute"/>
            <person name="Baroncelli R."/>
            <person name="Diaz J.F."/>
            <person name="Benocci T."/>
            <person name="Peng M."/>
            <person name="Battaglia E."/>
            <person name="Haridas S."/>
            <person name="Andreopoulos W."/>
            <person name="Labutti K."/>
            <person name="Pangilinan J."/>
            <person name="Floch G.L."/>
            <person name="Makela M.R."/>
            <person name="Henrissat B."/>
            <person name="Grigoriev I.V."/>
            <person name="Crouch J.A."/>
            <person name="De Vries R.P."/>
            <person name="Sukno S.A."/>
            <person name="Thon M.R."/>
        </authorList>
    </citation>
    <scope>NUCLEOTIDE SEQUENCE</scope>
    <source>
        <strain evidence="2">MAFF235873</strain>
    </source>
</reference>
<feature type="compositionally biased region" description="Basic and acidic residues" evidence="1">
    <location>
        <begin position="103"/>
        <end position="115"/>
    </location>
</feature>
<evidence type="ECO:0000256" key="1">
    <source>
        <dbReference type="SAM" id="MobiDB-lite"/>
    </source>
</evidence>
<accession>A0AAD9HSK1</accession>
<evidence type="ECO:0000313" key="3">
    <source>
        <dbReference type="Proteomes" id="UP001232148"/>
    </source>
</evidence>
<name>A0AAD9HSK1_9PEZI</name>
<dbReference type="EMBL" id="MU842824">
    <property type="protein sequence ID" value="KAK2033109.1"/>
    <property type="molecule type" value="Genomic_DNA"/>
</dbReference>